<evidence type="ECO:0000313" key="2">
    <source>
        <dbReference type="EMBL" id="CAA9238398.1"/>
    </source>
</evidence>
<name>A0A6J4I0H5_9ACTN</name>
<protein>
    <submittedName>
        <fullName evidence="2">Uncharacterized protein</fullName>
    </submittedName>
</protein>
<feature type="compositionally biased region" description="Basic and acidic residues" evidence="1">
    <location>
        <begin position="1"/>
        <end position="21"/>
    </location>
</feature>
<proteinExistence type="predicted"/>
<feature type="region of interest" description="Disordered" evidence="1">
    <location>
        <begin position="1"/>
        <end position="68"/>
    </location>
</feature>
<dbReference type="AlphaFoldDB" id="A0A6J4I0H5"/>
<feature type="non-terminal residue" evidence="2">
    <location>
        <position position="1"/>
    </location>
</feature>
<evidence type="ECO:0000256" key="1">
    <source>
        <dbReference type="SAM" id="MobiDB-lite"/>
    </source>
</evidence>
<accession>A0A6J4I0H5</accession>
<reference evidence="2" key="1">
    <citation type="submission" date="2020-02" db="EMBL/GenBank/DDBJ databases">
        <authorList>
            <person name="Meier V. D."/>
        </authorList>
    </citation>
    <scope>NUCLEOTIDE SEQUENCE</scope>
    <source>
        <strain evidence="2">AVDCRST_MAG10</strain>
    </source>
</reference>
<sequence>EVPGHLEHRDRQAVRRDDEGGPAHARPCPAAGGAGQGDRPLPHRRQPWRGMDLQRVEQRRARDAAGPVARLQLLPLQGVPAGRHDVPARHARGI</sequence>
<gene>
    <name evidence="2" type="ORF">AVDCRST_MAG10-1484</name>
</gene>
<dbReference type="EMBL" id="CADCTB010000098">
    <property type="protein sequence ID" value="CAA9238398.1"/>
    <property type="molecule type" value="Genomic_DNA"/>
</dbReference>
<feature type="region of interest" description="Disordered" evidence="1">
    <location>
        <begin position="75"/>
        <end position="94"/>
    </location>
</feature>
<feature type="non-terminal residue" evidence="2">
    <location>
        <position position="94"/>
    </location>
</feature>
<feature type="compositionally biased region" description="Basic and acidic residues" evidence="1">
    <location>
        <begin position="52"/>
        <end position="63"/>
    </location>
</feature>
<organism evidence="2">
    <name type="scientific">uncultured Acidimicrobiales bacterium</name>
    <dbReference type="NCBI Taxonomy" id="310071"/>
    <lineage>
        <taxon>Bacteria</taxon>
        <taxon>Bacillati</taxon>
        <taxon>Actinomycetota</taxon>
        <taxon>Acidimicrobiia</taxon>
        <taxon>Acidimicrobiales</taxon>
        <taxon>environmental samples</taxon>
    </lineage>
</organism>